<comment type="caution">
    <text evidence="4">The sequence shown here is derived from an EMBL/GenBank/DDBJ whole genome shotgun (WGS) entry which is preliminary data.</text>
</comment>
<dbReference type="InParanoid" id="N1JHJ6"/>
<evidence type="ECO:0000259" key="3">
    <source>
        <dbReference type="Pfam" id="PF00582"/>
    </source>
</evidence>
<dbReference type="Proteomes" id="UP000015441">
    <property type="component" value="Unassembled WGS sequence"/>
</dbReference>
<organism evidence="4 5">
    <name type="scientific">Blumeria graminis f. sp. hordei (strain DH14)</name>
    <name type="common">Barley powdery mildew</name>
    <name type="synonym">Oidium monilioides f. sp. hordei</name>
    <dbReference type="NCBI Taxonomy" id="546991"/>
    <lineage>
        <taxon>Eukaryota</taxon>
        <taxon>Fungi</taxon>
        <taxon>Dikarya</taxon>
        <taxon>Ascomycota</taxon>
        <taxon>Pezizomycotina</taxon>
        <taxon>Leotiomycetes</taxon>
        <taxon>Erysiphales</taxon>
        <taxon>Erysiphaceae</taxon>
        <taxon>Blumeria</taxon>
        <taxon>Blumeria hordei</taxon>
    </lineage>
</organism>
<reference evidence="4 5" key="1">
    <citation type="journal article" date="2010" name="Science">
        <title>Genome expansion and gene loss in powdery mildew fungi reveal tradeoffs in extreme parasitism.</title>
        <authorList>
            <person name="Spanu P.D."/>
            <person name="Abbott J.C."/>
            <person name="Amselem J."/>
            <person name="Burgis T.A."/>
            <person name="Soanes D.M."/>
            <person name="Stueber K."/>
            <person name="Ver Loren van Themaat E."/>
            <person name="Brown J.K.M."/>
            <person name="Butcher S.A."/>
            <person name="Gurr S.J."/>
            <person name="Lebrun M.-H."/>
            <person name="Ridout C.J."/>
            <person name="Schulze-Lefert P."/>
            <person name="Talbot N.J."/>
            <person name="Ahmadinejad N."/>
            <person name="Ametz C."/>
            <person name="Barton G.R."/>
            <person name="Benjdia M."/>
            <person name="Bidzinski P."/>
            <person name="Bindschedler L.V."/>
            <person name="Both M."/>
            <person name="Brewer M.T."/>
            <person name="Cadle-Davidson L."/>
            <person name="Cadle-Davidson M.M."/>
            <person name="Collemare J."/>
            <person name="Cramer R."/>
            <person name="Frenkel O."/>
            <person name="Godfrey D."/>
            <person name="Harriman J."/>
            <person name="Hoede C."/>
            <person name="King B.C."/>
            <person name="Klages S."/>
            <person name="Kleemann J."/>
            <person name="Knoll D."/>
            <person name="Koti P.S."/>
            <person name="Kreplak J."/>
            <person name="Lopez-Ruiz F.J."/>
            <person name="Lu X."/>
            <person name="Maekawa T."/>
            <person name="Mahanil S."/>
            <person name="Micali C."/>
            <person name="Milgroom M.G."/>
            <person name="Montana G."/>
            <person name="Noir S."/>
            <person name="O'Connell R.J."/>
            <person name="Oberhaensli S."/>
            <person name="Parlange F."/>
            <person name="Pedersen C."/>
            <person name="Quesneville H."/>
            <person name="Reinhardt R."/>
            <person name="Rott M."/>
            <person name="Sacristan S."/>
            <person name="Schmidt S.M."/>
            <person name="Schoen M."/>
            <person name="Skamnioti P."/>
            <person name="Sommer H."/>
            <person name="Stephens A."/>
            <person name="Takahara H."/>
            <person name="Thordal-Christensen H."/>
            <person name="Vigouroux M."/>
            <person name="Wessling R."/>
            <person name="Wicker T."/>
            <person name="Panstruga R."/>
        </authorList>
    </citation>
    <scope>NUCLEOTIDE SEQUENCE [LARGE SCALE GENOMIC DNA]</scope>
    <source>
        <strain evidence="4">DH14</strain>
    </source>
</reference>
<dbReference type="OrthoDB" id="843225at2759"/>
<dbReference type="InterPro" id="IPR006016">
    <property type="entry name" value="UspA"/>
</dbReference>
<dbReference type="EMBL" id="CAUH01003639">
    <property type="protein sequence ID" value="CCU77372.1"/>
    <property type="molecule type" value="Genomic_DNA"/>
</dbReference>
<dbReference type="PANTHER" id="PTHR47815:SF1">
    <property type="entry name" value="UNIVERSAL STRESS PROTEIN A FAMILY PROTEIN C25B2.10"/>
    <property type="match status" value="1"/>
</dbReference>
<feature type="compositionally biased region" description="Polar residues" evidence="2">
    <location>
        <begin position="306"/>
        <end position="336"/>
    </location>
</feature>
<dbReference type="Gene3D" id="3.40.50.620">
    <property type="entry name" value="HUPs"/>
    <property type="match status" value="1"/>
</dbReference>
<evidence type="ECO:0000256" key="2">
    <source>
        <dbReference type="SAM" id="MobiDB-lite"/>
    </source>
</evidence>
<feature type="coiled-coil region" evidence="1">
    <location>
        <begin position="123"/>
        <end position="150"/>
    </location>
</feature>
<gene>
    <name evidence="4" type="ORF">BGHDH14_bgh01461</name>
</gene>
<dbReference type="PANTHER" id="PTHR47815">
    <property type="entry name" value="UNIVERSAL STRESS PROTEIN A FAMILY PROTEIN C25B2.10"/>
    <property type="match status" value="1"/>
</dbReference>
<dbReference type="CDD" id="cd23659">
    <property type="entry name" value="USP_At3g01520-like"/>
    <property type="match status" value="1"/>
</dbReference>
<sequence length="441" mass="49068">MHKSGSTVQRTPGRRRAIKPASYIANPHKLSILTGEMVDSHFNRRVSFDTITGGEPTDKNSLAFTLNIRHKGYQYKRRSRTFMVGVGENEYSEIALQWMLEELVDDGDEIICVRVIDKDAKVLSDRNMEKRQYQTEAKELLERIEVRNDNNRAVSIVLEFVAGKLHATFQRMIQMYEPVMLIVGTKGRSLGGLHGLMSNRNSFSKWCLQYSPIPVVVVRPTSKRMKKKMQRDADPTRQDYARILRESGIEEHETETASHCSNWEISNAPEVEAHAVAAALGLPAKFEPKLKPVYSEVITPPKPALSKNTHAATSTSSQFGPKSLTPDSENPLSITRSASPSPAPSPTQVDCSESKIEDNLNNSGNEKEELVETTPEILSVNDSGEKSDHVQSHILNEEDFEASASTNKNRIGSIGSVQSIDPNIEDVPATNEEKSVPSTIQ</sequence>
<dbReference type="STRING" id="546991.N1JHJ6"/>
<evidence type="ECO:0000313" key="5">
    <source>
        <dbReference type="Proteomes" id="UP000015441"/>
    </source>
</evidence>
<feature type="region of interest" description="Disordered" evidence="2">
    <location>
        <begin position="300"/>
        <end position="441"/>
    </location>
</feature>
<dbReference type="InterPro" id="IPR014729">
    <property type="entry name" value="Rossmann-like_a/b/a_fold"/>
</dbReference>
<keyword evidence="5" id="KW-1185">Reference proteome</keyword>
<evidence type="ECO:0000313" key="4">
    <source>
        <dbReference type="EMBL" id="CCU77372.1"/>
    </source>
</evidence>
<dbReference type="HOGENOM" id="CLU_018542_1_2_1"/>
<accession>N1JHJ6</accession>
<feature type="domain" description="UspA" evidence="3">
    <location>
        <begin position="80"/>
        <end position="219"/>
    </location>
</feature>
<evidence type="ECO:0000256" key="1">
    <source>
        <dbReference type="SAM" id="Coils"/>
    </source>
</evidence>
<protein>
    <submittedName>
        <fullName evidence="4">Putative universal stress protein family domain-containing protein</fullName>
    </submittedName>
</protein>
<name>N1JHJ6_BLUG1</name>
<proteinExistence type="predicted"/>
<dbReference type="SUPFAM" id="SSF52402">
    <property type="entry name" value="Adenine nucleotide alpha hydrolases-like"/>
    <property type="match status" value="1"/>
</dbReference>
<feature type="compositionally biased region" description="Polar residues" evidence="2">
    <location>
        <begin position="403"/>
        <end position="421"/>
    </location>
</feature>
<keyword evidence="1" id="KW-0175">Coiled coil</keyword>
<dbReference type="AlphaFoldDB" id="N1JHJ6"/>
<dbReference type="eggNOG" id="ENOG502RYEB">
    <property type="taxonomic scope" value="Eukaryota"/>
</dbReference>
<dbReference type="Pfam" id="PF00582">
    <property type="entry name" value="Usp"/>
    <property type="match status" value="1"/>
</dbReference>